<dbReference type="SUPFAM" id="SSF55957">
    <property type="entry name" value="Phosphoglucomutase, C-terminal domain"/>
    <property type="match status" value="1"/>
</dbReference>
<dbReference type="RefSeq" id="WP_229933332.1">
    <property type="nucleotide sequence ID" value="NZ_CAJHOF010000016.1"/>
</dbReference>
<evidence type="ECO:0000259" key="8">
    <source>
        <dbReference type="Pfam" id="PF02878"/>
    </source>
</evidence>
<keyword evidence="5" id="KW-0460">Magnesium</keyword>
<dbReference type="Pfam" id="PF02878">
    <property type="entry name" value="PGM_PMM_I"/>
    <property type="match status" value="1"/>
</dbReference>
<evidence type="ECO:0000256" key="4">
    <source>
        <dbReference type="ARBA" id="ARBA00022723"/>
    </source>
</evidence>
<dbReference type="InterPro" id="IPR016055">
    <property type="entry name" value="A-D-PHexomutase_a/b/a-I/II/III"/>
</dbReference>
<dbReference type="InterPro" id="IPR005845">
    <property type="entry name" value="A-D-PHexomutase_a/b/a-II"/>
</dbReference>
<feature type="domain" description="Alpha-D-phosphohexomutase alpha/beta/alpha" evidence="10">
    <location>
        <begin position="259"/>
        <end position="360"/>
    </location>
</feature>
<dbReference type="InterPro" id="IPR005844">
    <property type="entry name" value="A-D-PHexomutase_a/b/a-I"/>
</dbReference>
<dbReference type="GO" id="GO:0004614">
    <property type="term" value="F:phosphoglucomutase activity"/>
    <property type="evidence" value="ECO:0007669"/>
    <property type="project" value="UniProtKB-EC"/>
</dbReference>
<comment type="caution">
    <text evidence="11">The sequence shown here is derived from an EMBL/GenBank/DDBJ whole genome shotgun (WGS) entry which is preliminary data.</text>
</comment>
<dbReference type="Gene3D" id="3.40.120.10">
    <property type="entry name" value="Alpha-D-Glucose-1,6-Bisphosphate, subunit A, domain 3"/>
    <property type="match status" value="3"/>
</dbReference>
<organism evidence="11 12">
    <name type="scientific">Campylobacter majalis</name>
    <dbReference type="NCBI Taxonomy" id="2790656"/>
    <lineage>
        <taxon>Bacteria</taxon>
        <taxon>Pseudomonadati</taxon>
        <taxon>Campylobacterota</taxon>
        <taxon>Epsilonproteobacteria</taxon>
        <taxon>Campylobacterales</taxon>
        <taxon>Campylobacteraceae</taxon>
        <taxon>Campylobacter</taxon>
    </lineage>
</organism>
<keyword evidence="4" id="KW-0479">Metal-binding</keyword>
<comment type="similarity">
    <text evidence="2">Belongs to the phosphohexose mutase family.</text>
</comment>
<evidence type="ECO:0000313" key="12">
    <source>
        <dbReference type="Proteomes" id="UP000789803"/>
    </source>
</evidence>
<evidence type="ECO:0000256" key="5">
    <source>
        <dbReference type="ARBA" id="ARBA00022842"/>
    </source>
</evidence>
<proteinExistence type="inferred from homology"/>
<dbReference type="PANTHER" id="PTHR43771:SF2">
    <property type="entry name" value="PHOSPHOMANNOMUTASE_PHOSPHOGLUCOMUTASE"/>
    <property type="match status" value="1"/>
</dbReference>
<comment type="cofactor">
    <cofactor evidence="1">
        <name>Mg(2+)</name>
        <dbReference type="ChEBI" id="CHEBI:18420"/>
    </cofactor>
</comment>
<dbReference type="Proteomes" id="UP000789803">
    <property type="component" value="Unassembled WGS sequence"/>
</dbReference>
<dbReference type="Pfam" id="PF02879">
    <property type="entry name" value="PGM_PMM_II"/>
    <property type="match status" value="1"/>
</dbReference>
<dbReference type="Pfam" id="PF02880">
    <property type="entry name" value="PGM_PMM_III"/>
    <property type="match status" value="1"/>
</dbReference>
<evidence type="ECO:0000313" key="11">
    <source>
        <dbReference type="EMBL" id="CAD7289471.1"/>
    </source>
</evidence>
<dbReference type="PRINTS" id="PR00509">
    <property type="entry name" value="PGMPMM"/>
</dbReference>
<gene>
    <name evidence="11" type="primary">algC</name>
    <name evidence="11" type="ORF">LMG7974_01545</name>
</gene>
<dbReference type="InterPro" id="IPR036900">
    <property type="entry name" value="A-D-PHexomutase_C_sf"/>
</dbReference>
<evidence type="ECO:0000256" key="2">
    <source>
        <dbReference type="ARBA" id="ARBA00010231"/>
    </source>
</evidence>
<feature type="domain" description="Alpha-D-phosphohexomutase C-terminal" evidence="7">
    <location>
        <begin position="368"/>
        <end position="448"/>
    </location>
</feature>
<dbReference type="PANTHER" id="PTHR43771">
    <property type="entry name" value="PHOSPHOMANNOMUTASE"/>
    <property type="match status" value="1"/>
</dbReference>
<protein>
    <submittedName>
        <fullName evidence="11">Phosphomannomutase/phosphoglucomutase</fullName>
        <ecNumber evidence="11">5.4.2.2</ecNumber>
    </submittedName>
</protein>
<dbReference type="InterPro" id="IPR005843">
    <property type="entry name" value="A-D-PHexomutase_C"/>
</dbReference>
<dbReference type="Gene3D" id="3.30.310.50">
    <property type="entry name" value="Alpha-D-phosphohexomutase, C-terminal domain"/>
    <property type="match status" value="1"/>
</dbReference>
<feature type="domain" description="Alpha-D-phosphohexomutase alpha/beta/alpha" evidence="9">
    <location>
        <begin position="171"/>
        <end position="254"/>
    </location>
</feature>
<dbReference type="CDD" id="cd03089">
    <property type="entry name" value="PMM_PGM"/>
    <property type="match status" value="1"/>
</dbReference>
<keyword evidence="12" id="KW-1185">Reference proteome</keyword>
<dbReference type="InterPro" id="IPR005846">
    <property type="entry name" value="A-D-PHexomutase_a/b/a-III"/>
</dbReference>
<dbReference type="Pfam" id="PF00408">
    <property type="entry name" value="PGM_PMM_IV"/>
    <property type="match status" value="1"/>
</dbReference>
<keyword evidence="6 11" id="KW-0413">Isomerase</keyword>
<feature type="domain" description="Alpha-D-phosphohexomutase alpha/beta/alpha" evidence="8">
    <location>
        <begin position="5"/>
        <end position="132"/>
    </location>
</feature>
<evidence type="ECO:0000259" key="10">
    <source>
        <dbReference type="Pfam" id="PF02880"/>
    </source>
</evidence>
<sequence length="458" mass="52148">MSFDNIFREYDIRGIYEKDLNETSVKVIGYALGQKMKELGVTSVTIGYDARLSAKELRKWLLSGLNKVSGLSLYDIGLVPTPVGYFSVYADYFDANIMITGSHNPKEYNGFKITIKKDSFFGDDLQNLKDKVNEIILSGEKIDDNAACKNFDIITYYKNYYVKEFWHLRYLKIPFVIDCANGAMGTALMPILQELEIDAHVLYHIPDGNFPNHHPDPSEKENLQDVISYINSGKAKLGFGFDGDGDRIAVITPKRNIKGDELAYLYSLNMEHPKVLGEVKCSQVMYDEIAKVGEVFMGKTGHSNIKKMMKELGVDLAAEVSGHIFFKERYFGFDDALYAMMRVLELVQKGFDLDAELDKMPKVYSTDEIKIHVDEESKFKIVEKFKQAIKNKECDLPEILNIIEIDGIRIQFEDGWALVRASNTTPVIVTRFEAKSENLLEEIKNKILHIIQNKATIL</sequence>
<evidence type="ECO:0000259" key="7">
    <source>
        <dbReference type="Pfam" id="PF00408"/>
    </source>
</evidence>
<keyword evidence="3" id="KW-0597">Phosphoprotein</keyword>
<evidence type="ECO:0000259" key="9">
    <source>
        <dbReference type="Pfam" id="PF02879"/>
    </source>
</evidence>
<name>A0ABN7KAJ4_9BACT</name>
<dbReference type="SUPFAM" id="SSF53738">
    <property type="entry name" value="Phosphoglucomutase, first 3 domains"/>
    <property type="match status" value="3"/>
</dbReference>
<evidence type="ECO:0000256" key="3">
    <source>
        <dbReference type="ARBA" id="ARBA00022553"/>
    </source>
</evidence>
<dbReference type="EMBL" id="CAJHOF010000016">
    <property type="protein sequence ID" value="CAD7289471.1"/>
    <property type="molecule type" value="Genomic_DNA"/>
</dbReference>
<evidence type="ECO:0000256" key="1">
    <source>
        <dbReference type="ARBA" id="ARBA00001946"/>
    </source>
</evidence>
<evidence type="ECO:0000256" key="6">
    <source>
        <dbReference type="ARBA" id="ARBA00023235"/>
    </source>
</evidence>
<dbReference type="EC" id="5.4.2.2" evidence="11"/>
<reference evidence="11 12" key="1">
    <citation type="submission" date="2020-11" db="EMBL/GenBank/DDBJ databases">
        <authorList>
            <person name="Peeters C."/>
        </authorList>
    </citation>
    <scope>NUCLEOTIDE SEQUENCE [LARGE SCALE GENOMIC DNA]</scope>
    <source>
        <strain evidence="11 12">LMG 7974</strain>
    </source>
</reference>
<accession>A0ABN7KAJ4</accession>
<dbReference type="InterPro" id="IPR005841">
    <property type="entry name" value="Alpha-D-phosphohexomutase_SF"/>
</dbReference>